<gene>
    <name evidence="1" type="ORF">JMJ54_01795</name>
</gene>
<accession>A0ABS2BG20</accession>
<evidence type="ECO:0000313" key="2">
    <source>
        <dbReference type="Proteomes" id="UP000809431"/>
    </source>
</evidence>
<reference evidence="1 2" key="1">
    <citation type="submission" date="2021-01" db="EMBL/GenBank/DDBJ databases">
        <title>Draft Genome Sequence and Polyhydroxyalkanoate Biosynthetic Potential of Jeongeupia naejangsanensis Type Strain DSM 24253.</title>
        <authorList>
            <person name="Turrini P."/>
            <person name="Artuso I."/>
            <person name="Lugli G.A."/>
            <person name="Frangipani E."/>
            <person name="Ventura M."/>
            <person name="Visca P."/>
        </authorList>
    </citation>
    <scope>NUCLEOTIDE SEQUENCE [LARGE SCALE GENOMIC DNA]</scope>
    <source>
        <strain evidence="1 2">DSM 24253</strain>
    </source>
</reference>
<keyword evidence="2" id="KW-1185">Reference proteome</keyword>
<dbReference type="RefSeq" id="WP_203536233.1">
    <property type="nucleotide sequence ID" value="NZ_JAESND010000001.1"/>
</dbReference>
<sequence>MKPLSREQLLGAGRATETVPVPALDGSAIVSEMSALDAEQFWLEVASLREAGQPMTSEIEARLLVRSLVDERGERLLQDDDAEGLPAHLSGLSLRLLADVAWRLNTPPQEAIDAAKKP</sequence>
<evidence type="ECO:0008006" key="3">
    <source>
        <dbReference type="Google" id="ProtNLM"/>
    </source>
</evidence>
<dbReference type="Proteomes" id="UP000809431">
    <property type="component" value="Unassembled WGS sequence"/>
</dbReference>
<organism evidence="1 2">
    <name type="scientific">Jeongeupia naejangsanensis</name>
    <dbReference type="NCBI Taxonomy" id="613195"/>
    <lineage>
        <taxon>Bacteria</taxon>
        <taxon>Pseudomonadati</taxon>
        <taxon>Pseudomonadota</taxon>
        <taxon>Betaproteobacteria</taxon>
        <taxon>Neisseriales</taxon>
        <taxon>Chitinibacteraceae</taxon>
        <taxon>Jeongeupia</taxon>
    </lineage>
</organism>
<dbReference type="EMBL" id="JAESND010000001">
    <property type="protein sequence ID" value="MBM3114549.1"/>
    <property type="molecule type" value="Genomic_DNA"/>
</dbReference>
<name>A0ABS2BG20_9NEIS</name>
<evidence type="ECO:0000313" key="1">
    <source>
        <dbReference type="EMBL" id="MBM3114549.1"/>
    </source>
</evidence>
<comment type="caution">
    <text evidence="1">The sequence shown here is derived from an EMBL/GenBank/DDBJ whole genome shotgun (WGS) entry which is preliminary data.</text>
</comment>
<dbReference type="InterPro" id="IPR038556">
    <property type="entry name" value="TAC_Gp13-like_sf"/>
</dbReference>
<protein>
    <recommendedName>
        <fullName evidence="3">Tail assembly chaperone</fullName>
    </recommendedName>
</protein>
<proteinExistence type="predicted"/>
<dbReference type="Gene3D" id="3.30.2220.20">
    <property type="entry name" value="Phage tail assembly chaperone gp13-like"/>
    <property type="match status" value="1"/>
</dbReference>